<reference evidence="1" key="2">
    <citation type="submission" date="2020-07" db="EMBL/GenBank/DDBJ databases">
        <authorList>
            <person name="Vera ALvarez R."/>
            <person name="Arias-Moreno D.M."/>
            <person name="Jimenez-Jacinto V."/>
            <person name="Jimenez-Bremont J.F."/>
            <person name="Swaminathan K."/>
            <person name="Moose S.P."/>
            <person name="Guerrero-Gonzalez M.L."/>
            <person name="Marino-Ramirez L."/>
            <person name="Landsman D."/>
            <person name="Rodriguez-Kessler M."/>
            <person name="Delgado-Sanchez P."/>
        </authorList>
    </citation>
    <scope>NUCLEOTIDE SEQUENCE</scope>
    <source>
        <tissue evidence="1">Cladode</tissue>
    </source>
</reference>
<protein>
    <submittedName>
        <fullName evidence="1">Uncharacterized protein</fullName>
    </submittedName>
</protein>
<dbReference type="AlphaFoldDB" id="A0A7C9DRS4"/>
<dbReference type="EMBL" id="GISG01163931">
    <property type="protein sequence ID" value="MBA4650180.1"/>
    <property type="molecule type" value="Transcribed_RNA"/>
</dbReference>
<reference evidence="1" key="1">
    <citation type="journal article" date="2013" name="J. Plant Res.">
        <title>Effect of fungi and light on seed germination of three Opuntia species from semiarid lands of central Mexico.</title>
        <authorList>
            <person name="Delgado-Sanchez P."/>
            <person name="Jimenez-Bremont J.F."/>
            <person name="Guerrero-Gonzalez Mde L."/>
            <person name="Flores J."/>
        </authorList>
    </citation>
    <scope>NUCLEOTIDE SEQUENCE</scope>
    <source>
        <tissue evidence="1">Cladode</tissue>
    </source>
</reference>
<name>A0A7C9DRS4_OPUST</name>
<organism evidence="1">
    <name type="scientific">Opuntia streptacantha</name>
    <name type="common">Prickly pear cactus</name>
    <name type="synonym">Opuntia cardona</name>
    <dbReference type="NCBI Taxonomy" id="393608"/>
    <lineage>
        <taxon>Eukaryota</taxon>
        <taxon>Viridiplantae</taxon>
        <taxon>Streptophyta</taxon>
        <taxon>Embryophyta</taxon>
        <taxon>Tracheophyta</taxon>
        <taxon>Spermatophyta</taxon>
        <taxon>Magnoliopsida</taxon>
        <taxon>eudicotyledons</taxon>
        <taxon>Gunneridae</taxon>
        <taxon>Pentapetalae</taxon>
        <taxon>Caryophyllales</taxon>
        <taxon>Cactineae</taxon>
        <taxon>Cactaceae</taxon>
        <taxon>Opuntioideae</taxon>
        <taxon>Opuntia</taxon>
    </lineage>
</organism>
<sequence>MASMGFHVFQTTRVSRPQQWAFTFSRPLESAGPNRTSRTCQSNLILLTLLKTLQMEMRPLLTKRRSANLLAVNIFCNCNTMMRLQFTCKFTAHLFGNFINGF</sequence>
<evidence type="ECO:0000313" key="1">
    <source>
        <dbReference type="EMBL" id="MBA4650180.1"/>
    </source>
</evidence>
<accession>A0A7C9DRS4</accession>
<proteinExistence type="predicted"/>